<dbReference type="Gene3D" id="3.10.270.10">
    <property type="entry name" value="Urate Oxidase"/>
    <property type="match status" value="1"/>
</dbReference>
<dbReference type="GO" id="GO:0004846">
    <property type="term" value="F:urate oxidase activity"/>
    <property type="evidence" value="ECO:0007669"/>
    <property type="project" value="UniProtKB-EC"/>
</dbReference>
<feature type="binding site" evidence="7">
    <location>
        <position position="246"/>
    </location>
    <ligand>
        <name>urate</name>
        <dbReference type="ChEBI" id="CHEBI:17775"/>
    </ligand>
</feature>
<dbReference type="PANTHER" id="PTHR42874:SF1">
    <property type="entry name" value="URICASE"/>
    <property type="match status" value="1"/>
</dbReference>
<dbReference type="OrthoDB" id="9809009at2"/>
<keyword evidence="3 5" id="KW-0659">Purine metabolism</keyword>
<dbReference type="PANTHER" id="PTHR42874">
    <property type="entry name" value="URICASE"/>
    <property type="match status" value="1"/>
</dbReference>
<dbReference type="AlphaFoldDB" id="A0A239KXH1"/>
<evidence type="ECO:0000256" key="7">
    <source>
        <dbReference type="PIRSR" id="PIRSR000241-2"/>
    </source>
</evidence>
<gene>
    <name evidence="9" type="ORF">SAMN05421770_105244</name>
</gene>
<reference evidence="9 10" key="1">
    <citation type="submission" date="2017-06" db="EMBL/GenBank/DDBJ databases">
        <authorList>
            <person name="Kim H.J."/>
            <person name="Triplett B.A."/>
        </authorList>
    </citation>
    <scope>NUCLEOTIDE SEQUENCE [LARGE SCALE GENOMIC DNA]</scope>
    <source>
        <strain evidence="9 10">DSM 18704</strain>
    </source>
</reference>
<evidence type="ECO:0000256" key="8">
    <source>
        <dbReference type="RuleBase" id="RU004455"/>
    </source>
</evidence>
<comment type="catalytic activity">
    <reaction evidence="5 8">
        <text>urate + O2 + H2O = 5-hydroxyisourate + H2O2</text>
        <dbReference type="Rhea" id="RHEA:21368"/>
        <dbReference type="ChEBI" id="CHEBI:15377"/>
        <dbReference type="ChEBI" id="CHEBI:15379"/>
        <dbReference type="ChEBI" id="CHEBI:16240"/>
        <dbReference type="ChEBI" id="CHEBI:17775"/>
        <dbReference type="ChEBI" id="CHEBI:18072"/>
        <dbReference type="EC" id="1.7.3.3"/>
    </reaction>
</comment>
<evidence type="ECO:0000256" key="4">
    <source>
        <dbReference type="ARBA" id="ARBA00023002"/>
    </source>
</evidence>
<comment type="function">
    <text evidence="5 8">Catalyzes the oxidation of uric acid to 5-hydroxyisourate, which is further processed to form (S)-allantoin.</text>
</comment>
<dbReference type="EC" id="1.7.3.3" evidence="5 8"/>
<feature type="binding site" evidence="7">
    <location>
        <position position="160"/>
    </location>
    <ligand>
        <name>urate</name>
        <dbReference type="ChEBI" id="CHEBI:17775"/>
    </ligand>
</feature>
<protein>
    <recommendedName>
        <fullName evidence="5 8">Uricase</fullName>
        <ecNumber evidence="5 8">1.7.3.3</ecNumber>
    </recommendedName>
    <alternativeName>
        <fullName evidence="5">Urate oxidase</fullName>
    </alternativeName>
</protein>
<name>A0A239KXH1_9BACT</name>
<dbReference type="PIRSF" id="PIRSF000241">
    <property type="entry name" value="Urate_oxidase"/>
    <property type="match status" value="1"/>
</dbReference>
<evidence type="ECO:0000256" key="1">
    <source>
        <dbReference type="ARBA" id="ARBA00004831"/>
    </source>
</evidence>
<dbReference type="SUPFAM" id="SSF55620">
    <property type="entry name" value="Tetrahydrobiopterin biosynthesis enzymes-like"/>
    <property type="match status" value="2"/>
</dbReference>
<comment type="similarity">
    <text evidence="2 5 8">Belongs to the uricase family.</text>
</comment>
<feature type="binding site" evidence="7">
    <location>
        <position position="246"/>
    </location>
    <ligand>
        <name>5-hydroxyisourate</name>
        <dbReference type="ChEBI" id="CHEBI:18072"/>
    </ligand>
</feature>
<feature type="active site" description="Charge relay system" evidence="6">
    <location>
        <position position="58"/>
    </location>
</feature>
<evidence type="ECO:0000313" key="10">
    <source>
        <dbReference type="Proteomes" id="UP000198356"/>
    </source>
</evidence>
<feature type="binding site" evidence="7">
    <location>
        <position position="220"/>
    </location>
    <ligand>
        <name>5-hydroxyisourate</name>
        <dbReference type="ChEBI" id="CHEBI:18072"/>
    </ligand>
</feature>
<dbReference type="EMBL" id="FZOU01000005">
    <property type="protein sequence ID" value="SNT22199.1"/>
    <property type="molecule type" value="Genomic_DNA"/>
</dbReference>
<dbReference type="Pfam" id="PF01014">
    <property type="entry name" value="Uricase"/>
    <property type="match status" value="2"/>
</dbReference>
<dbReference type="PRINTS" id="PR00093">
    <property type="entry name" value="URICASE"/>
</dbReference>
<feature type="active site" description="Charge relay system" evidence="6">
    <location>
        <position position="13"/>
    </location>
</feature>
<feature type="binding site" evidence="7">
    <location>
        <position position="59"/>
    </location>
    <ligand>
        <name>urate</name>
        <dbReference type="ChEBI" id="CHEBI:17775"/>
    </ligand>
</feature>
<dbReference type="NCBIfam" id="TIGR03383">
    <property type="entry name" value="urate_oxi"/>
    <property type="match status" value="1"/>
</dbReference>
<feature type="binding site" evidence="7">
    <location>
        <position position="219"/>
    </location>
    <ligand>
        <name>5-hydroxyisourate</name>
        <dbReference type="ChEBI" id="CHEBI:18072"/>
    </ligand>
</feature>
<comment type="pathway">
    <text evidence="1 5">Purine metabolism; urate degradation; (S)-allantoin from urate: step 1/3.</text>
</comment>
<feature type="binding site" evidence="7">
    <location>
        <position position="58"/>
    </location>
    <ligand>
        <name>urate</name>
        <dbReference type="ChEBI" id="CHEBI:17775"/>
    </ligand>
</feature>
<keyword evidence="4 5" id="KW-0560">Oxidoreductase</keyword>
<evidence type="ECO:0000256" key="3">
    <source>
        <dbReference type="ARBA" id="ARBA00022631"/>
    </source>
</evidence>
<evidence type="ECO:0000256" key="6">
    <source>
        <dbReference type="PIRSR" id="PIRSR000241-1"/>
    </source>
</evidence>
<dbReference type="InterPro" id="IPR002042">
    <property type="entry name" value="Uricase"/>
</dbReference>
<feature type="active site" description="Charge relay system" evidence="6">
    <location>
        <position position="248"/>
    </location>
</feature>
<dbReference type="GO" id="GO:0006145">
    <property type="term" value="P:purine nucleobase catabolic process"/>
    <property type="evidence" value="ECO:0007669"/>
    <property type="project" value="TreeGrafter"/>
</dbReference>
<dbReference type="Proteomes" id="UP000198356">
    <property type="component" value="Unassembled WGS sequence"/>
</dbReference>
<organism evidence="9 10">
    <name type="scientific">Granulicella rosea</name>
    <dbReference type="NCBI Taxonomy" id="474952"/>
    <lineage>
        <taxon>Bacteria</taxon>
        <taxon>Pseudomonadati</taxon>
        <taxon>Acidobacteriota</taxon>
        <taxon>Terriglobia</taxon>
        <taxon>Terriglobales</taxon>
        <taxon>Acidobacteriaceae</taxon>
        <taxon>Granulicella</taxon>
    </lineage>
</organism>
<feature type="binding site" evidence="7">
    <location>
        <position position="177"/>
    </location>
    <ligand>
        <name>urate</name>
        <dbReference type="ChEBI" id="CHEBI:17775"/>
    </ligand>
</feature>
<feature type="binding site" evidence="7">
    <location>
        <position position="219"/>
    </location>
    <ligand>
        <name>urate</name>
        <dbReference type="ChEBI" id="CHEBI:17775"/>
    </ligand>
</feature>
<dbReference type="GO" id="GO:0019628">
    <property type="term" value="P:urate catabolic process"/>
    <property type="evidence" value="ECO:0007669"/>
    <property type="project" value="UniProtKB-UniPathway"/>
</dbReference>
<dbReference type="UniPathway" id="UPA00394">
    <property type="reaction ID" value="UER00650"/>
</dbReference>
<evidence type="ECO:0000256" key="5">
    <source>
        <dbReference type="PIRNR" id="PIRNR000241"/>
    </source>
</evidence>
<evidence type="ECO:0000256" key="2">
    <source>
        <dbReference type="ARBA" id="ARBA00009760"/>
    </source>
</evidence>
<feature type="binding site" evidence="7">
    <location>
        <position position="246"/>
    </location>
    <ligand>
        <name>O2</name>
        <dbReference type="ChEBI" id="CHEBI:15379"/>
    </ligand>
</feature>
<sequence>MSNVELVANRYGKHRVRLMKVTRHPHGNEVFEWTVQVLLKGDFETVHTLGDNSKVLATDTMKNTVYSVARTSKASTPEVYATELVDFILSRNPQVSSANVNIEAHLWKRLRVDGKDHPDTFMRGSAEVQTTHVERGRDGVLHVTSGLSGLNLLKTANSAFAGFLRDSLTTLPDTQDRVFGTVVQAEWVYSDTNIDFDAVRATTRETLLKTFANHVSLSVQQTLYQMAEDAINAVPAISEIEIAMPNKHCLLIDLSRFGQDNPNEIFVPTDEPHGYIEARIRRK</sequence>
<evidence type="ECO:0000313" key="9">
    <source>
        <dbReference type="EMBL" id="SNT22199.1"/>
    </source>
</evidence>
<accession>A0A239KXH1</accession>
<keyword evidence="10" id="KW-1185">Reference proteome</keyword>
<feature type="binding site" evidence="7">
    <location>
        <position position="220"/>
    </location>
    <ligand>
        <name>urate</name>
        <dbReference type="ChEBI" id="CHEBI:17775"/>
    </ligand>
</feature>
<dbReference type="RefSeq" id="WP_089409301.1">
    <property type="nucleotide sequence ID" value="NZ_FZOU01000005.1"/>
</dbReference>
<proteinExistence type="inferred from homology"/>